<dbReference type="EMBL" id="GBRH01212078">
    <property type="protein sequence ID" value="JAD85817.1"/>
    <property type="molecule type" value="Transcribed_RNA"/>
</dbReference>
<protein>
    <submittedName>
        <fullName evidence="1">Uncharacterized protein</fullName>
    </submittedName>
</protein>
<organism evidence="1">
    <name type="scientific">Arundo donax</name>
    <name type="common">Giant reed</name>
    <name type="synonym">Donax arundinaceus</name>
    <dbReference type="NCBI Taxonomy" id="35708"/>
    <lineage>
        <taxon>Eukaryota</taxon>
        <taxon>Viridiplantae</taxon>
        <taxon>Streptophyta</taxon>
        <taxon>Embryophyta</taxon>
        <taxon>Tracheophyta</taxon>
        <taxon>Spermatophyta</taxon>
        <taxon>Magnoliopsida</taxon>
        <taxon>Liliopsida</taxon>
        <taxon>Poales</taxon>
        <taxon>Poaceae</taxon>
        <taxon>PACMAD clade</taxon>
        <taxon>Arundinoideae</taxon>
        <taxon>Arundineae</taxon>
        <taxon>Arundo</taxon>
    </lineage>
</organism>
<reference evidence="1" key="2">
    <citation type="journal article" date="2015" name="Data Brief">
        <title>Shoot transcriptome of the giant reed, Arundo donax.</title>
        <authorList>
            <person name="Barrero R.A."/>
            <person name="Guerrero F.D."/>
            <person name="Moolhuijzen P."/>
            <person name="Goolsby J.A."/>
            <person name="Tidwell J."/>
            <person name="Bellgard S.E."/>
            <person name="Bellgard M.I."/>
        </authorList>
    </citation>
    <scope>NUCLEOTIDE SEQUENCE</scope>
    <source>
        <tissue evidence="1">Shoot tissue taken approximately 20 cm above the soil surface</tissue>
    </source>
</reference>
<accession>A0A0A9DPV7</accession>
<proteinExistence type="predicted"/>
<dbReference type="AlphaFoldDB" id="A0A0A9DPV7"/>
<reference evidence="1" key="1">
    <citation type="submission" date="2014-09" db="EMBL/GenBank/DDBJ databases">
        <authorList>
            <person name="Magalhaes I.L.F."/>
            <person name="Oliveira U."/>
            <person name="Santos F.R."/>
            <person name="Vidigal T.H.D.A."/>
            <person name="Brescovit A.D."/>
            <person name="Santos A.J."/>
        </authorList>
    </citation>
    <scope>NUCLEOTIDE SEQUENCE</scope>
    <source>
        <tissue evidence="1">Shoot tissue taken approximately 20 cm above the soil surface</tissue>
    </source>
</reference>
<sequence length="24" mass="2690">MRKLLAMLLVGFVLEDSCLAQLIL</sequence>
<evidence type="ECO:0000313" key="1">
    <source>
        <dbReference type="EMBL" id="JAD85817.1"/>
    </source>
</evidence>
<name>A0A0A9DPV7_ARUDO</name>